<dbReference type="Proteomes" id="UP000192980">
    <property type="component" value="Unassembled WGS sequence"/>
</dbReference>
<dbReference type="InterPro" id="IPR023385">
    <property type="entry name" value="YopX-like_C"/>
</dbReference>
<evidence type="ECO:0000313" key="3">
    <source>
        <dbReference type="Proteomes" id="UP000192980"/>
    </source>
</evidence>
<accession>A0A1X7JW21</accession>
<evidence type="ECO:0000259" key="1">
    <source>
        <dbReference type="Pfam" id="PF09643"/>
    </source>
</evidence>
<sequence>MINAKYRGLRADGKGWAEGFLFMTTSRSSFKEGLKPCIQKVNDNGITYDCHEVIPETVGQFTGKTDNNGKDIYLGDVNQDKGIVIWVTEDAAFAWEYPNGEVAPFESEDKWCEVIGNIHEKGGSDV</sequence>
<proteinExistence type="predicted"/>
<feature type="domain" description="YopX protein" evidence="1">
    <location>
        <begin position="44"/>
        <end position="121"/>
    </location>
</feature>
<reference evidence="2 3" key="1">
    <citation type="submission" date="2017-04" db="EMBL/GenBank/DDBJ databases">
        <authorList>
            <person name="Afonso C.L."/>
            <person name="Miller P.J."/>
            <person name="Scott M.A."/>
            <person name="Spackman E."/>
            <person name="Goraichik I."/>
            <person name="Dimitrov K.M."/>
            <person name="Suarez D.L."/>
            <person name="Swayne D.E."/>
        </authorList>
    </citation>
    <scope>NUCLEOTIDE SEQUENCE [LARGE SCALE GENOMIC DNA]</scope>
    <source>
        <strain evidence="2 3">DSM 22418</strain>
    </source>
</reference>
<dbReference type="AlphaFoldDB" id="A0A1X7JW21"/>
<protein>
    <submittedName>
        <fullName evidence="2">YopX protein</fullName>
    </submittedName>
</protein>
<dbReference type="RefSeq" id="WP_085472996.1">
    <property type="nucleotide sequence ID" value="NZ_FXAU01000003.1"/>
</dbReference>
<dbReference type="STRING" id="561061.SAMN05660862_2282"/>
<name>A0A1X7JW21_9SPHI</name>
<organism evidence="2 3">
    <name type="scientific">Sphingobacterium psychroaquaticum</name>
    <dbReference type="NCBI Taxonomy" id="561061"/>
    <lineage>
        <taxon>Bacteria</taxon>
        <taxon>Pseudomonadati</taxon>
        <taxon>Bacteroidota</taxon>
        <taxon>Sphingobacteriia</taxon>
        <taxon>Sphingobacteriales</taxon>
        <taxon>Sphingobacteriaceae</taxon>
        <taxon>Sphingobacterium</taxon>
    </lineage>
</organism>
<gene>
    <name evidence="2" type="ORF">SAMN05660862_2282</name>
</gene>
<dbReference type="InterPro" id="IPR019096">
    <property type="entry name" value="YopX_protein"/>
</dbReference>
<dbReference type="Gene3D" id="2.30.30.290">
    <property type="entry name" value="YopX-like domains"/>
    <property type="match status" value="1"/>
</dbReference>
<dbReference type="EMBL" id="FXAU01000003">
    <property type="protein sequence ID" value="SMG32678.1"/>
    <property type="molecule type" value="Genomic_DNA"/>
</dbReference>
<evidence type="ECO:0000313" key="2">
    <source>
        <dbReference type="EMBL" id="SMG32678.1"/>
    </source>
</evidence>
<keyword evidence="3" id="KW-1185">Reference proteome</keyword>
<dbReference type="SUPFAM" id="SSF159006">
    <property type="entry name" value="YopX-like"/>
    <property type="match status" value="1"/>
</dbReference>
<dbReference type="Pfam" id="PF09643">
    <property type="entry name" value="YopX"/>
    <property type="match status" value="1"/>
</dbReference>